<sequence length="137" mass="15750">MSTGICINTKPDKDFEGYFQNLAMDFEEVNELLKGDGCDLSYFMFSAEIFEDEIAEKRHAGATEEQLKEFAKNYDTSRWEDIAVAVKKLLQAQQLVQDYNEDCFSFGKEEFLMELDELIAELTPHATKNLRVQLLSA</sequence>
<protein>
    <submittedName>
        <fullName evidence="1">Uncharacterized protein</fullName>
    </submittedName>
</protein>
<proteinExistence type="predicted"/>
<reference evidence="2" key="1">
    <citation type="journal article" date="2019" name="Int. J. Syst. Evol. Microbiol.">
        <title>The Global Catalogue of Microorganisms (GCM) 10K type strain sequencing project: providing services to taxonomists for standard genome sequencing and annotation.</title>
        <authorList>
            <consortium name="The Broad Institute Genomics Platform"/>
            <consortium name="The Broad Institute Genome Sequencing Center for Infectious Disease"/>
            <person name="Wu L."/>
            <person name="Ma J."/>
        </authorList>
    </citation>
    <scope>NUCLEOTIDE SEQUENCE [LARGE SCALE GENOMIC DNA]</scope>
    <source>
        <strain evidence="2">CGMCC 4.1467</strain>
    </source>
</reference>
<dbReference type="RefSeq" id="WP_379711466.1">
    <property type="nucleotide sequence ID" value="NZ_JBHTBS010000003.1"/>
</dbReference>
<name>A0ABW2L4N6_9BACT</name>
<dbReference type="EMBL" id="JBHTBS010000003">
    <property type="protein sequence ID" value="MFC7337306.1"/>
    <property type="molecule type" value="Genomic_DNA"/>
</dbReference>
<accession>A0ABW2L4N6</accession>
<evidence type="ECO:0000313" key="2">
    <source>
        <dbReference type="Proteomes" id="UP001596472"/>
    </source>
</evidence>
<organism evidence="1 2">
    <name type="scientific">Haloferula chungangensis</name>
    <dbReference type="NCBI Taxonomy" id="1048331"/>
    <lineage>
        <taxon>Bacteria</taxon>
        <taxon>Pseudomonadati</taxon>
        <taxon>Verrucomicrobiota</taxon>
        <taxon>Verrucomicrobiia</taxon>
        <taxon>Verrucomicrobiales</taxon>
        <taxon>Verrucomicrobiaceae</taxon>
        <taxon>Haloferula</taxon>
    </lineage>
</organism>
<evidence type="ECO:0000313" key="1">
    <source>
        <dbReference type="EMBL" id="MFC7337306.1"/>
    </source>
</evidence>
<gene>
    <name evidence="1" type="ORF">ACFQY0_08980</name>
</gene>
<dbReference type="Proteomes" id="UP001596472">
    <property type="component" value="Unassembled WGS sequence"/>
</dbReference>
<comment type="caution">
    <text evidence="1">The sequence shown here is derived from an EMBL/GenBank/DDBJ whole genome shotgun (WGS) entry which is preliminary data.</text>
</comment>
<keyword evidence="2" id="KW-1185">Reference proteome</keyword>